<dbReference type="AlphaFoldDB" id="A0A0R2EY69"/>
<dbReference type="GO" id="GO:0000976">
    <property type="term" value="F:transcription cis-regulatory region binding"/>
    <property type="evidence" value="ECO:0007669"/>
    <property type="project" value="TreeGrafter"/>
</dbReference>
<gene>
    <name evidence="5" type="ORF">FD14_GL001118</name>
</gene>
<keyword evidence="6" id="KW-1185">Reference proteome</keyword>
<organism evidence="5 6">
    <name type="scientific">Secundilactobacillus similis DSM 23365 = JCM 2765</name>
    <dbReference type="NCBI Taxonomy" id="1423804"/>
    <lineage>
        <taxon>Bacteria</taxon>
        <taxon>Bacillati</taxon>
        <taxon>Bacillota</taxon>
        <taxon>Bacilli</taxon>
        <taxon>Lactobacillales</taxon>
        <taxon>Lactobacillaceae</taxon>
        <taxon>Secundilactobacillus</taxon>
    </lineage>
</organism>
<dbReference type="InterPro" id="IPR000843">
    <property type="entry name" value="HTH_LacI"/>
</dbReference>
<dbReference type="SMART" id="SM00354">
    <property type="entry name" value="HTH_LACI"/>
    <property type="match status" value="1"/>
</dbReference>
<dbReference type="PANTHER" id="PTHR30146:SF109">
    <property type="entry name" value="HTH-TYPE TRANSCRIPTIONAL REGULATOR GALS"/>
    <property type="match status" value="1"/>
</dbReference>
<evidence type="ECO:0000313" key="6">
    <source>
        <dbReference type="Proteomes" id="UP000051442"/>
    </source>
</evidence>
<evidence type="ECO:0000259" key="4">
    <source>
        <dbReference type="PROSITE" id="PS50932"/>
    </source>
</evidence>
<dbReference type="Pfam" id="PF00356">
    <property type="entry name" value="LacI"/>
    <property type="match status" value="1"/>
</dbReference>
<protein>
    <submittedName>
        <fullName evidence="5">LacI family transcriptional regulator</fullName>
    </submittedName>
</protein>
<evidence type="ECO:0000256" key="1">
    <source>
        <dbReference type="ARBA" id="ARBA00023015"/>
    </source>
</evidence>
<dbReference type="PROSITE" id="PS50932">
    <property type="entry name" value="HTH_LACI_2"/>
    <property type="match status" value="1"/>
</dbReference>
<name>A0A0R2EY69_9LACO</name>
<proteinExistence type="predicted"/>
<dbReference type="CDD" id="cd06284">
    <property type="entry name" value="PBP1_LacI-like"/>
    <property type="match status" value="1"/>
</dbReference>
<dbReference type="InterPro" id="IPR028082">
    <property type="entry name" value="Peripla_BP_I"/>
</dbReference>
<keyword evidence="2" id="KW-0238">DNA-binding</keyword>
<sequence>MANTKVGISMSRKRKPASLSDIAAASGYSIATVSRAISHRGSVSAVAQRTIDALVAEMDYHVTNTRQPAKSTTIAVLIPNLSNPFNSSVLEGIQNAANAHDLNVALLMVKETDTNIEYYLNMLKDANYCGVIALAALPDNQTAYQLNHEIPVVMCSEYLEDTEMSYVGINDDIAAQKATDYLTRIGRRHIALINATTNHKYAREREAGYKQALRRAQLSFEADLVLHINSIRYNLALSKVTDLLRTRTEIDAIFATSDIFAIAALEAARHLGRRVPDELSVVGFDNIFLATVVSPKLTTIKQPAYEIGHEACEILREKIARKNAPERHEVLEASLLVREST</sequence>
<dbReference type="PANTHER" id="PTHR30146">
    <property type="entry name" value="LACI-RELATED TRANSCRIPTIONAL REPRESSOR"/>
    <property type="match status" value="1"/>
</dbReference>
<reference evidence="5 6" key="1">
    <citation type="journal article" date="2015" name="Genome Announc.">
        <title>Expanding the biotechnology potential of lactobacilli through comparative genomics of 213 strains and associated genera.</title>
        <authorList>
            <person name="Sun Z."/>
            <person name="Harris H.M."/>
            <person name="McCann A."/>
            <person name="Guo C."/>
            <person name="Argimon S."/>
            <person name="Zhang W."/>
            <person name="Yang X."/>
            <person name="Jeffery I.B."/>
            <person name="Cooney J.C."/>
            <person name="Kagawa T.F."/>
            <person name="Liu W."/>
            <person name="Song Y."/>
            <person name="Salvetti E."/>
            <person name="Wrobel A."/>
            <person name="Rasinkangas P."/>
            <person name="Parkhill J."/>
            <person name="Rea M.C."/>
            <person name="O'Sullivan O."/>
            <person name="Ritari J."/>
            <person name="Douillard F.P."/>
            <person name="Paul Ross R."/>
            <person name="Yang R."/>
            <person name="Briner A.E."/>
            <person name="Felis G.E."/>
            <person name="de Vos W.M."/>
            <person name="Barrangou R."/>
            <person name="Klaenhammer T.R."/>
            <person name="Caufield P.W."/>
            <person name="Cui Y."/>
            <person name="Zhang H."/>
            <person name="O'Toole P.W."/>
        </authorList>
    </citation>
    <scope>NUCLEOTIDE SEQUENCE [LARGE SCALE GENOMIC DNA]</scope>
    <source>
        <strain evidence="5 6">DSM 23365</strain>
    </source>
</reference>
<evidence type="ECO:0000256" key="2">
    <source>
        <dbReference type="ARBA" id="ARBA00023125"/>
    </source>
</evidence>
<dbReference type="GO" id="GO:0003700">
    <property type="term" value="F:DNA-binding transcription factor activity"/>
    <property type="evidence" value="ECO:0007669"/>
    <property type="project" value="TreeGrafter"/>
</dbReference>
<keyword evidence="1" id="KW-0805">Transcription regulation</keyword>
<dbReference type="Gene3D" id="3.40.50.2300">
    <property type="match status" value="2"/>
</dbReference>
<dbReference type="PATRIC" id="fig|1423804.4.peg.1200"/>
<comment type="caution">
    <text evidence="5">The sequence shown here is derived from an EMBL/GenBank/DDBJ whole genome shotgun (WGS) entry which is preliminary data.</text>
</comment>
<dbReference type="CDD" id="cd01392">
    <property type="entry name" value="HTH_LacI"/>
    <property type="match status" value="1"/>
</dbReference>
<dbReference type="EMBL" id="AYZM01000117">
    <property type="protein sequence ID" value="KRN21376.1"/>
    <property type="molecule type" value="Genomic_DNA"/>
</dbReference>
<dbReference type="SUPFAM" id="SSF47413">
    <property type="entry name" value="lambda repressor-like DNA-binding domains"/>
    <property type="match status" value="1"/>
</dbReference>
<dbReference type="Proteomes" id="UP000051442">
    <property type="component" value="Unassembled WGS sequence"/>
</dbReference>
<dbReference type="InterPro" id="IPR046335">
    <property type="entry name" value="LacI/GalR-like_sensor"/>
</dbReference>
<evidence type="ECO:0000313" key="5">
    <source>
        <dbReference type="EMBL" id="KRN21376.1"/>
    </source>
</evidence>
<keyword evidence="3" id="KW-0804">Transcription</keyword>
<dbReference type="SUPFAM" id="SSF53822">
    <property type="entry name" value="Periplasmic binding protein-like I"/>
    <property type="match status" value="1"/>
</dbReference>
<accession>A0A0R2EY69</accession>
<dbReference type="Pfam" id="PF13377">
    <property type="entry name" value="Peripla_BP_3"/>
    <property type="match status" value="1"/>
</dbReference>
<dbReference type="STRING" id="1423804.FD14_GL001118"/>
<dbReference type="InterPro" id="IPR010982">
    <property type="entry name" value="Lambda_DNA-bd_dom_sf"/>
</dbReference>
<feature type="domain" description="HTH lacI-type" evidence="4">
    <location>
        <begin position="17"/>
        <end position="71"/>
    </location>
</feature>
<dbReference type="Gene3D" id="1.10.260.40">
    <property type="entry name" value="lambda repressor-like DNA-binding domains"/>
    <property type="match status" value="1"/>
</dbReference>
<evidence type="ECO:0000256" key="3">
    <source>
        <dbReference type="ARBA" id="ARBA00023163"/>
    </source>
</evidence>